<name>A0ABW3GJI9_9PROT</name>
<comment type="caution">
    <text evidence="3">The sequence shown here is derived from an EMBL/GenBank/DDBJ whole genome shotgun (WGS) entry which is preliminary data.</text>
</comment>
<dbReference type="Proteomes" id="UP001597106">
    <property type="component" value="Unassembled WGS sequence"/>
</dbReference>
<dbReference type="RefSeq" id="WP_275356342.1">
    <property type="nucleotide sequence ID" value="NZ_JBHTJW010000002.1"/>
</dbReference>
<comment type="subcellular location">
    <subcellularLocation>
        <location evidence="2">Cell membrane</location>
        <topology evidence="2">Lipid-anchor</topology>
    </subcellularLocation>
</comment>
<keyword evidence="2" id="KW-1134">Transmembrane beta strand</keyword>
<dbReference type="PROSITE" id="PS51257">
    <property type="entry name" value="PROKAR_LIPOPROTEIN"/>
    <property type="match status" value="1"/>
</dbReference>
<organism evidence="3 4">
    <name type="scientific">Methylophilus glucosoxydans</name>
    <dbReference type="NCBI Taxonomy" id="752553"/>
    <lineage>
        <taxon>Bacteria</taxon>
        <taxon>Pseudomonadati</taxon>
        <taxon>Pseudomonadota</taxon>
        <taxon>Betaproteobacteria</taxon>
        <taxon>Nitrosomonadales</taxon>
        <taxon>Methylophilaceae</taxon>
        <taxon>Methylophilus</taxon>
    </lineage>
</organism>
<evidence type="ECO:0000313" key="4">
    <source>
        <dbReference type="Proteomes" id="UP001597106"/>
    </source>
</evidence>
<dbReference type="Gene3D" id="2.20.200.10">
    <property type="entry name" value="Outer membrane efflux proteins (OEP)"/>
    <property type="match status" value="1"/>
</dbReference>
<dbReference type="PANTHER" id="PTHR30203:SF30">
    <property type="entry name" value="OUTER MEMBRANE PROTEIN-RELATED"/>
    <property type="match status" value="1"/>
</dbReference>
<dbReference type="Gene3D" id="1.20.1600.10">
    <property type="entry name" value="Outer membrane efflux proteins (OEP)"/>
    <property type="match status" value="1"/>
</dbReference>
<keyword evidence="4" id="KW-1185">Reference proteome</keyword>
<keyword evidence="2" id="KW-0812">Transmembrane</keyword>
<evidence type="ECO:0000256" key="2">
    <source>
        <dbReference type="RuleBase" id="RU362097"/>
    </source>
</evidence>
<dbReference type="EMBL" id="JBHTJW010000002">
    <property type="protein sequence ID" value="MFD0929240.1"/>
    <property type="molecule type" value="Genomic_DNA"/>
</dbReference>
<accession>A0ABW3GJI9</accession>
<comment type="similarity">
    <text evidence="1 2">Belongs to the outer membrane factor (OMF) (TC 1.B.17) family.</text>
</comment>
<sequence length="486" mass="52697">MKPTVKQLVWAQRPLIIALAALSLAGCQLLGPLYSRPDSPLPQGYVEPQAATSTAVPAAQMQQWWSLFNDPVLTRLIDTALVNNSDVQLAVARIEQYDAVARETSGNVLPTITLDNNNTRTRITGAGPNPVFGVNPRNDNKLALNGSIELDVWGKLRTANVAARANLLSTEYAREAVRWSLVGLVTNQYLIIRSLDGQLAVNAENIKTAQESLAMTQRQLDAGVNTALDVNQAELVVTNLRAQSLELQRQRSISEHQLGVLTADLSVKIPVGGLMSMPIPPMPPAGLPSTLLESRPDIRQTEQDLIAAHANVKLAKAALYPTLSLTGAYGGESKILSDLFTAPAKIWTLGFAASLPIFNGGRLNARVDQASALQKQAVINYQAALRTAFSEVNDALVNARQYREQEAVAESKQKTTANILRISQNRYQAGYSSYLEVLDAQRNHNEATQALVQSRQNTLTATVSLFKALGAGWDPEPLKKKAEASK</sequence>
<reference evidence="4" key="1">
    <citation type="journal article" date="2019" name="Int. J. Syst. Evol. Microbiol.">
        <title>The Global Catalogue of Microorganisms (GCM) 10K type strain sequencing project: providing services to taxonomists for standard genome sequencing and annotation.</title>
        <authorList>
            <consortium name="The Broad Institute Genomics Platform"/>
            <consortium name="The Broad Institute Genome Sequencing Center for Infectious Disease"/>
            <person name="Wu L."/>
            <person name="Ma J."/>
        </authorList>
    </citation>
    <scope>NUCLEOTIDE SEQUENCE [LARGE SCALE GENOMIC DNA]</scope>
    <source>
        <strain evidence="4">CCUG 59685</strain>
    </source>
</reference>
<dbReference type="InterPro" id="IPR010131">
    <property type="entry name" value="MdtP/NodT-like"/>
</dbReference>
<proteinExistence type="inferred from homology"/>
<protein>
    <submittedName>
        <fullName evidence="3">Efflux transporter outer membrane subunit</fullName>
    </submittedName>
</protein>
<dbReference type="InterPro" id="IPR003423">
    <property type="entry name" value="OMP_efflux"/>
</dbReference>
<keyword evidence="2" id="KW-0472">Membrane</keyword>
<gene>
    <name evidence="3" type="ORF">ACFQ1T_05555</name>
</gene>
<dbReference type="PANTHER" id="PTHR30203">
    <property type="entry name" value="OUTER MEMBRANE CATION EFFLUX PROTEIN"/>
    <property type="match status" value="1"/>
</dbReference>
<dbReference type="SUPFAM" id="SSF56954">
    <property type="entry name" value="Outer membrane efflux proteins (OEP)"/>
    <property type="match status" value="1"/>
</dbReference>
<dbReference type="NCBIfam" id="TIGR01845">
    <property type="entry name" value="outer_NodT"/>
    <property type="match status" value="1"/>
</dbReference>
<evidence type="ECO:0000256" key="1">
    <source>
        <dbReference type="ARBA" id="ARBA00007613"/>
    </source>
</evidence>
<dbReference type="Pfam" id="PF02321">
    <property type="entry name" value="OEP"/>
    <property type="match status" value="2"/>
</dbReference>
<evidence type="ECO:0000313" key="3">
    <source>
        <dbReference type="EMBL" id="MFD0929240.1"/>
    </source>
</evidence>
<keyword evidence="2" id="KW-0449">Lipoprotein</keyword>
<keyword evidence="2" id="KW-0564">Palmitate</keyword>